<dbReference type="KEGG" id="rfr:Rfer_4176"/>
<dbReference type="PROSITE" id="PS50850">
    <property type="entry name" value="MFS"/>
    <property type="match status" value="1"/>
</dbReference>
<evidence type="ECO:0000256" key="3">
    <source>
        <dbReference type="ARBA" id="ARBA00023136"/>
    </source>
</evidence>
<keyword evidence="1 4" id="KW-0812">Transmembrane</keyword>
<dbReference type="Proteomes" id="UP000008332">
    <property type="component" value="Chromosome"/>
</dbReference>
<dbReference type="InterPro" id="IPR036259">
    <property type="entry name" value="MFS_trans_sf"/>
</dbReference>
<sequence length="425" mass="43702">MIWLATSLLAHDIACGRIVSPFFERLILKNNWLMLAVTLAIQAMVSMALLTLPVMAPVVAGALGVSSVYVGVYVAIVYVGAILASLAAGTVVARYGAIRVSQAGLLTCALGLALCTVNSVPVIALGALLIGIGYGPVTPASSHLLARTTPARSLSLVFSLKQTGVPLGGVLAGLIVPSLLLVTGWQGALLLVSLLCLVCAVIAQPMRQEMDLDRNPKCPLSLSNLAQPLRLVLSHRALAMLATCSFFFSATQLSLVTYLVTFLHDSLGQGLVAAGMALSVSQLAGVGGRVFWGYVSDRFLGARRMLAVLAALMALSSVATASLSTSMPTVLLLGILAVFGASAIGWNGVYLAEVARQAPKGQASLATGGTLAVTFLGVVLGPPLFGAMSGLFGGYRAGYAALALPTLACCVLLVRQKKTLLAAKG</sequence>
<proteinExistence type="predicted"/>
<feature type="transmembrane region" description="Helical" evidence="4">
    <location>
        <begin position="271"/>
        <end position="292"/>
    </location>
</feature>
<feature type="transmembrane region" description="Helical" evidence="4">
    <location>
        <begin position="330"/>
        <end position="351"/>
    </location>
</feature>
<feature type="domain" description="Major facilitator superfamily (MFS) profile" evidence="5">
    <location>
        <begin position="32"/>
        <end position="418"/>
    </location>
</feature>
<dbReference type="SUPFAM" id="SSF103473">
    <property type="entry name" value="MFS general substrate transporter"/>
    <property type="match status" value="1"/>
</dbReference>
<reference evidence="7" key="1">
    <citation type="submission" date="2006-02" db="EMBL/GenBank/DDBJ databases">
        <title>Complete sequence of chromosome of Rhodoferax ferrireducens DSM 15236.</title>
        <authorList>
            <person name="Copeland A."/>
            <person name="Lucas S."/>
            <person name="Lapidus A."/>
            <person name="Barry K."/>
            <person name="Detter J.C."/>
            <person name="Glavina del Rio T."/>
            <person name="Hammon N."/>
            <person name="Israni S."/>
            <person name="Pitluck S."/>
            <person name="Brettin T."/>
            <person name="Bruce D."/>
            <person name="Han C."/>
            <person name="Tapia R."/>
            <person name="Gilna P."/>
            <person name="Kiss H."/>
            <person name="Schmutz J."/>
            <person name="Larimer F."/>
            <person name="Land M."/>
            <person name="Kyrpides N."/>
            <person name="Ivanova N."/>
            <person name="Richardson P."/>
        </authorList>
    </citation>
    <scope>NUCLEOTIDE SEQUENCE [LARGE SCALE GENOMIC DNA]</scope>
    <source>
        <strain evidence="7">ATCC BAA-621 / DSM 15236 / T118</strain>
    </source>
</reference>
<dbReference type="PANTHER" id="PTHR23527">
    <property type="entry name" value="BLL3282 PROTEIN"/>
    <property type="match status" value="1"/>
</dbReference>
<dbReference type="PANTHER" id="PTHR23527:SF1">
    <property type="entry name" value="BLL3282 PROTEIN"/>
    <property type="match status" value="1"/>
</dbReference>
<dbReference type="eggNOG" id="COG2271">
    <property type="taxonomic scope" value="Bacteria"/>
</dbReference>
<feature type="transmembrane region" description="Helical" evidence="4">
    <location>
        <begin position="32"/>
        <end position="56"/>
    </location>
</feature>
<gene>
    <name evidence="6" type="ordered locus">Rfer_4176</name>
</gene>
<feature type="transmembrane region" description="Helical" evidence="4">
    <location>
        <begin position="68"/>
        <end position="93"/>
    </location>
</feature>
<name>Q21QT6_ALBFT</name>
<feature type="transmembrane region" description="Helical" evidence="4">
    <location>
        <begin position="397"/>
        <end position="414"/>
    </location>
</feature>
<feature type="transmembrane region" description="Helical" evidence="4">
    <location>
        <begin position="363"/>
        <end position="385"/>
    </location>
</feature>
<evidence type="ECO:0000259" key="5">
    <source>
        <dbReference type="PROSITE" id="PS50850"/>
    </source>
</evidence>
<keyword evidence="3 4" id="KW-0472">Membrane</keyword>
<feature type="transmembrane region" description="Helical" evidence="4">
    <location>
        <begin position="170"/>
        <end position="203"/>
    </location>
</feature>
<evidence type="ECO:0000313" key="6">
    <source>
        <dbReference type="EMBL" id="ABD71867.1"/>
    </source>
</evidence>
<feature type="transmembrane region" description="Helical" evidence="4">
    <location>
        <begin position="105"/>
        <end position="134"/>
    </location>
</feature>
<dbReference type="InterPro" id="IPR011701">
    <property type="entry name" value="MFS"/>
</dbReference>
<evidence type="ECO:0000256" key="4">
    <source>
        <dbReference type="SAM" id="Phobius"/>
    </source>
</evidence>
<dbReference type="EMBL" id="CP000267">
    <property type="protein sequence ID" value="ABD71867.1"/>
    <property type="molecule type" value="Genomic_DNA"/>
</dbReference>
<evidence type="ECO:0000256" key="2">
    <source>
        <dbReference type="ARBA" id="ARBA00022989"/>
    </source>
</evidence>
<dbReference type="InterPro" id="IPR052952">
    <property type="entry name" value="MFS-Transporter"/>
</dbReference>
<keyword evidence="7" id="KW-1185">Reference proteome</keyword>
<dbReference type="Gene3D" id="1.20.1250.20">
    <property type="entry name" value="MFS general substrate transporter like domains"/>
    <property type="match status" value="2"/>
</dbReference>
<keyword evidence="2 4" id="KW-1133">Transmembrane helix</keyword>
<accession>Q21QT6</accession>
<dbReference type="STRING" id="338969.Rfer_4176"/>
<dbReference type="HOGENOM" id="CLU_001265_58_2_4"/>
<dbReference type="Pfam" id="PF07690">
    <property type="entry name" value="MFS_1"/>
    <property type="match status" value="1"/>
</dbReference>
<protein>
    <submittedName>
        <fullName evidence="6">Major facilitator superfamily MFS_1</fullName>
    </submittedName>
</protein>
<dbReference type="InterPro" id="IPR020846">
    <property type="entry name" value="MFS_dom"/>
</dbReference>
<evidence type="ECO:0000256" key="1">
    <source>
        <dbReference type="ARBA" id="ARBA00022692"/>
    </source>
</evidence>
<dbReference type="GO" id="GO:0022857">
    <property type="term" value="F:transmembrane transporter activity"/>
    <property type="evidence" value="ECO:0007669"/>
    <property type="project" value="InterPro"/>
</dbReference>
<feature type="transmembrane region" description="Helical" evidence="4">
    <location>
        <begin position="304"/>
        <end position="324"/>
    </location>
</feature>
<evidence type="ECO:0000313" key="7">
    <source>
        <dbReference type="Proteomes" id="UP000008332"/>
    </source>
</evidence>
<organism evidence="6 7">
    <name type="scientific">Albidiferax ferrireducens (strain ATCC BAA-621 / DSM 15236 / T118)</name>
    <name type="common">Rhodoferax ferrireducens</name>
    <dbReference type="NCBI Taxonomy" id="338969"/>
    <lineage>
        <taxon>Bacteria</taxon>
        <taxon>Pseudomonadati</taxon>
        <taxon>Pseudomonadota</taxon>
        <taxon>Betaproteobacteria</taxon>
        <taxon>Burkholderiales</taxon>
        <taxon>Comamonadaceae</taxon>
        <taxon>Rhodoferax</taxon>
    </lineage>
</organism>
<dbReference type="OrthoDB" id="8724598at2"/>
<dbReference type="AlphaFoldDB" id="Q21QT6"/>
<feature type="transmembrane region" description="Helical" evidence="4">
    <location>
        <begin position="237"/>
        <end position="259"/>
    </location>
</feature>